<sequence length="251" mass="28723">MIKNTVLLGIFTSAIFSTINVQAAEQKAFNDQFAVSGSMAFLTEYYWRGTTQTQGKPAVQGTLRADHDSGLYAQLFASNIQLDIGSSIEFDYYLGYDYQLNDRLKLNLQYLDVNYPGADKALPQVDFEEYSIGLFASGLLNQQDQLNLSFYYSPDYTLETGKMLRYEVGYRYPVADKWNVYAQAAYNQFASNAAYELLWATDEKKHFYDYKVGVDFNYQDFIFDLYYADGNVNKALKNADSTVVFSLTRTF</sequence>
<feature type="chain" id="PRO_5014748215" description="Porin" evidence="1">
    <location>
        <begin position="24"/>
        <end position="251"/>
    </location>
</feature>
<dbReference type="Pfam" id="PF09694">
    <property type="entry name" value="Gcw_chp"/>
    <property type="match status" value="1"/>
</dbReference>
<feature type="signal peptide" evidence="1">
    <location>
        <begin position="1"/>
        <end position="23"/>
    </location>
</feature>
<dbReference type="NCBIfam" id="TIGR02001">
    <property type="entry name" value="gcw_chp"/>
    <property type="match status" value="1"/>
</dbReference>
<evidence type="ECO:0000256" key="1">
    <source>
        <dbReference type="SAM" id="SignalP"/>
    </source>
</evidence>
<reference evidence="2 3" key="1">
    <citation type="submission" date="2017-12" db="EMBL/GenBank/DDBJ databases">
        <title>Draft Genome sequences of multiple microbial strains isolated from spacecraft associated surfaces.</title>
        <authorList>
            <person name="Seuylemezian A."/>
            <person name="Vaishampayan P."/>
            <person name="Venkateswaran K."/>
        </authorList>
    </citation>
    <scope>NUCLEOTIDE SEQUENCE [LARGE SCALE GENOMIC DNA]</scope>
    <source>
        <strain evidence="2 3">2P01AA</strain>
    </source>
</reference>
<dbReference type="Proteomes" id="UP000233553">
    <property type="component" value="Unassembled WGS sequence"/>
</dbReference>
<evidence type="ECO:0000313" key="2">
    <source>
        <dbReference type="EMBL" id="PKF32423.1"/>
    </source>
</evidence>
<keyword evidence="1" id="KW-0732">Signal</keyword>
<comment type="caution">
    <text evidence="2">The sequence shown here is derived from an EMBL/GenBank/DDBJ whole genome shotgun (WGS) entry which is preliminary data.</text>
</comment>
<dbReference type="RefSeq" id="WP_101236960.1">
    <property type="nucleotide sequence ID" value="NZ_PISJ01000017.1"/>
</dbReference>
<dbReference type="InterPro" id="IPR010239">
    <property type="entry name" value="CHP02001"/>
</dbReference>
<evidence type="ECO:0008006" key="4">
    <source>
        <dbReference type="Google" id="ProtNLM"/>
    </source>
</evidence>
<name>A0A2N0WCY4_9GAMM</name>
<dbReference type="EMBL" id="PISJ01000017">
    <property type="protein sequence ID" value="PKF32423.1"/>
    <property type="molecule type" value="Genomic_DNA"/>
</dbReference>
<gene>
    <name evidence="2" type="ORF">CW311_14465</name>
</gene>
<proteinExistence type="predicted"/>
<evidence type="ECO:0000313" key="3">
    <source>
        <dbReference type="Proteomes" id="UP000233553"/>
    </source>
</evidence>
<dbReference type="AlphaFoldDB" id="A0A2N0WCY4"/>
<protein>
    <recommendedName>
        <fullName evidence="4">Porin</fullName>
    </recommendedName>
</protein>
<organism evidence="2 3">
    <name type="scientific">Acinetobacter proteolyticus</name>
    <dbReference type="NCBI Taxonomy" id="1776741"/>
    <lineage>
        <taxon>Bacteria</taxon>
        <taxon>Pseudomonadati</taxon>
        <taxon>Pseudomonadota</taxon>
        <taxon>Gammaproteobacteria</taxon>
        <taxon>Moraxellales</taxon>
        <taxon>Moraxellaceae</taxon>
        <taxon>Acinetobacter</taxon>
    </lineage>
</organism>
<accession>A0A2N0WCY4</accession>